<dbReference type="CDD" id="cd02440">
    <property type="entry name" value="AdoMet_MTases"/>
    <property type="match status" value="1"/>
</dbReference>
<sequence>MDFEYRKSIVSYYDNTRLDYRILWFRQKTRSVHFGFHDEQAESHGTALTRLNEVMAQAVNIADGDRILDAGCGQGASSIWLAERFNVEVNGITLVPHQVEIAQKEARKRKLSSRVKFSEQDYHHTNFEDESFSVIWACESMCHSANKADFYKEAFRLLKPGGRLICADYFRIARPLEPAGEDLLHAWLNGWSIKDIDTQAEHQQNVEACGFTGFQMEDITRYTRPSLRHLHSMASKLWTFGQFLKVVGLRNRVNHGNHFASIRQYEALEKNLWFYGLLSIQKL</sequence>
<dbReference type="Pfam" id="PF08241">
    <property type="entry name" value="Methyltransf_11"/>
    <property type="match status" value="1"/>
</dbReference>
<organism evidence="5 6">
    <name type="scientific">Mangrovibacterium diazotrophicum</name>
    <dbReference type="NCBI Taxonomy" id="1261403"/>
    <lineage>
        <taxon>Bacteria</taxon>
        <taxon>Pseudomonadati</taxon>
        <taxon>Bacteroidota</taxon>
        <taxon>Bacteroidia</taxon>
        <taxon>Marinilabiliales</taxon>
        <taxon>Prolixibacteraceae</taxon>
        <taxon>Mangrovibacterium</taxon>
    </lineage>
</organism>
<dbReference type="InterPro" id="IPR013216">
    <property type="entry name" value="Methyltransf_11"/>
</dbReference>
<keyword evidence="3" id="KW-0949">S-adenosyl-L-methionine</keyword>
<dbReference type="SUPFAM" id="SSF53335">
    <property type="entry name" value="S-adenosyl-L-methionine-dependent methyltransferases"/>
    <property type="match status" value="1"/>
</dbReference>
<evidence type="ECO:0000259" key="4">
    <source>
        <dbReference type="SMART" id="SM00828"/>
    </source>
</evidence>
<dbReference type="Gene3D" id="3.40.50.150">
    <property type="entry name" value="Vaccinia Virus protein VP39"/>
    <property type="match status" value="1"/>
</dbReference>
<dbReference type="PANTHER" id="PTHR44068:SF11">
    <property type="entry name" value="GERANYL DIPHOSPHATE 2-C-METHYLTRANSFERASE"/>
    <property type="match status" value="1"/>
</dbReference>
<evidence type="ECO:0000313" key="5">
    <source>
        <dbReference type="EMBL" id="RKD90223.1"/>
    </source>
</evidence>
<accession>A0A419W446</accession>
<dbReference type="GO" id="GO:0032259">
    <property type="term" value="P:methylation"/>
    <property type="evidence" value="ECO:0007669"/>
    <property type="project" value="UniProtKB-KW"/>
</dbReference>
<dbReference type="EMBL" id="RAPN01000001">
    <property type="protein sequence ID" value="RKD90223.1"/>
    <property type="molecule type" value="Genomic_DNA"/>
</dbReference>
<protein>
    <submittedName>
        <fullName evidence="5">Cyclopropane fatty-acyl-phospholipid synthase-like methyltransferase</fullName>
    </submittedName>
</protein>
<dbReference type="AlphaFoldDB" id="A0A419W446"/>
<name>A0A419W446_9BACT</name>
<keyword evidence="6" id="KW-1185">Reference proteome</keyword>
<proteinExistence type="predicted"/>
<dbReference type="InterPro" id="IPR020803">
    <property type="entry name" value="MeTfrase_dom"/>
</dbReference>
<comment type="caution">
    <text evidence="5">The sequence shown here is derived from an EMBL/GenBank/DDBJ whole genome shotgun (WGS) entry which is preliminary data.</text>
</comment>
<dbReference type="GO" id="GO:0008168">
    <property type="term" value="F:methyltransferase activity"/>
    <property type="evidence" value="ECO:0007669"/>
    <property type="project" value="UniProtKB-KW"/>
</dbReference>
<reference evidence="5 6" key="1">
    <citation type="submission" date="2018-09" db="EMBL/GenBank/DDBJ databases">
        <title>Genomic Encyclopedia of Archaeal and Bacterial Type Strains, Phase II (KMG-II): from individual species to whole genera.</title>
        <authorList>
            <person name="Goeker M."/>
        </authorList>
    </citation>
    <scope>NUCLEOTIDE SEQUENCE [LARGE SCALE GENOMIC DNA]</scope>
    <source>
        <strain evidence="5 6">DSM 27148</strain>
    </source>
</reference>
<dbReference type="SMART" id="SM00828">
    <property type="entry name" value="PKS_MT"/>
    <property type="match status" value="1"/>
</dbReference>
<dbReference type="InterPro" id="IPR029063">
    <property type="entry name" value="SAM-dependent_MTases_sf"/>
</dbReference>
<gene>
    <name evidence="5" type="ORF">BC643_0559</name>
</gene>
<evidence type="ECO:0000256" key="3">
    <source>
        <dbReference type="ARBA" id="ARBA00022691"/>
    </source>
</evidence>
<evidence type="ECO:0000313" key="6">
    <source>
        <dbReference type="Proteomes" id="UP000283387"/>
    </source>
</evidence>
<dbReference type="InterPro" id="IPR050447">
    <property type="entry name" value="Erg6_SMT_methyltransf"/>
</dbReference>
<evidence type="ECO:0000256" key="2">
    <source>
        <dbReference type="ARBA" id="ARBA00022679"/>
    </source>
</evidence>
<dbReference type="RefSeq" id="WP_120271642.1">
    <property type="nucleotide sequence ID" value="NZ_RAPN01000001.1"/>
</dbReference>
<dbReference type="OrthoDB" id="9770553at2"/>
<keyword evidence="2 5" id="KW-0808">Transferase</keyword>
<dbReference type="Proteomes" id="UP000283387">
    <property type="component" value="Unassembled WGS sequence"/>
</dbReference>
<keyword evidence="1 5" id="KW-0489">Methyltransferase</keyword>
<evidence type="ECO:0000256" key="1">
    <source>
        <dbReference type="ARBA" id="ARBA00022603"/>
    </source>
</evidence>
<dbReference type="PANTHER" id="PTHR44068">
    <property type="entry name" value="ZGC:194242"/>
    <property type="match status" value="1"/>
</dbReference>
<feature type="domain" description="Polyketide synthase-like methyltransferase" evidence="4">
    <location>
        <begin position="25"/>
        <end position="279"/>
    </location>
</feature>